<evidence type="ECO:0000313" key="1">
    <source>
        <dbReference type="EMBL" id="KMO71312.1"/>
    </source>
</evidence>
<sequence>MGDLAVGVPGIMAYWFRGHFWLTTTIEGGALDSHHHLDTPIARERVAAALEEAGDFLPASD</sequence>
<accession>A0A0J6VP79</accession>
<dbReference type="AlphaFoldDB" id="A0A0J6VP79"/>
<name>A0A0J6VP79_9MYCO</name>
<organism evidence="1 2">
    <name type="scientific">Mycolicibacterium chlorophenolicum</name>
    <dbReference type="NCBI Taxonomy" id="37916"/>
    <lineage>
        <taxon>Bacteria</taxon>
        <taxon>Bacillati</taxon>
        <taxon>Actinomycetota</taxon>
        <taxon>Actinomycetes</taxon>
        <taxon>Mycobacteriales</taxon>
        <taxon>Mycobacteriaceae</taxon>
        <taxon>Mycolicibacterium</taxon>
    </lineage>
</organism>
<reference evidence="1 2" key="1">
    <citation type="journal article" date="2015" name="Genome Biol. Evol.">
        <title>Characterization of Three Mycobacterium spp. with Potential Use in Bioremediation by Genome Sequencing and Comparative Genomics.</title>
        <authorList>
            <person name="Das S."/>
            <person name="Pettersson B.M."/>
            <person name="Behra P.R."/>
            <person name="Ramesh M."/>
            <person name="Dasgupta S."/>
            <person name="Bhattacharya A."/>
            <person name="Kirsebom L.A."/>
        </authorList>
    </citation>
    <scope>NUCLEOTIDE SEQUENCE [LARGE SCALE GENOMIC DNA]</scope>
    <source>
        <strain evidence="1 2">DSM 43826</strain>
    </source>
</reference>
<keyword evidence="2" id="KW-1185">Reference proteome</keyword>
<dbReference type="EMBL" id="JYNL01000056">
    <property type="protein sequence ID" value="KMO71312.1"/>
    <property type="molecule type" value="Genomic_DNA"/>
</dbReference>
<proteinExistence type="predicted"/>
<evidence type="ECO:0000313" key="2">
    <source>
        <dbReference type="Proteomes" id="UP000036513"/>
    </source>
</evidence>
<comment type="caution">
    <text evidence="1">The sequence shown here is derived from an EMBL/GenBank/DDBJ whole genome shotgun (WGS) entry which is preliminary data.</text>
</comment>
<dbReference type="PATRIC" id="fig|37916.4.peg.4616"/>
<gene>
    <name evidence="1" type="ORF">MCHLDSM_04627</name>
</gene>
<dbReference type="Proteomes" id="UP000036513">
    <property type="component" value="Unassembled WGS sequence"/>
</dbReference>
<protein>
    <submittedName>
        <fullName evidence="1">Uncharacterized protein</fullName>
    </submittedName>
</protein>